<evidence type="ECO:0000256" key="3">
    <source>
        <dbReference type="ARBA" id="ARBA00023163"/>
    </source>
</evidence>
<dbReference type="PANTHER" id="PTHR30154:SF53">
    <property type="entry name" value="HTH-TYPE TRANSCRIPTIONAL REGULATOR LRPC"/>
    <property type="match status" value="1"/>
</dbReference>
<reference evidence="5 6" key="1">
    <citation type="submission" date="2020-05" db="EMBL/GenBank/DDBJ databases">
        <title>Aquincola sp. isolate from soil.</title>
        <authorList>
            <person name="Han J."/>
            <person name="Kim D.-U."/>
        </authorList>
    </citation>
    <scope>NUCLEOTIDE SEQUENCE [LARGE SCALE GENOMIC DNA]</scope>
    <source>
        <strain evidence="5 6">S2</strain>
    </source>
</reference>
<dbReference type="Pfam" id="PF13412">
    <property type="entry name" value="HTH_24"/>
    <property type="match status" value="1"/>
</dbReference>
<dbReference type="PRINTS" id="PR00033">
    <property type="entry name" value="HTHASNC"/>
</dbReference>
<accession>A0ABX2EAB0</accession>
<evidence type="ECO:0000256" key="2">
    <source>
        <dbReference type="ARBA" id="ARBA00023125"/>
    </source>
</evidence>
<organism evidence="5 6">
    <name type="scientific">Pseudaquabacterium terrae</name>
    <dbReference type="NCBI Taxonomy" id="2732868"/>
    <lineage>
        <taxon>Bacteria</taxon>
        <taxon>Pseudomonadati</taxon>
        <taxon>Pseudomonadota</taxon>
        <taxon>Betaproteobacteria</taxon>
        <taxon>Burkholderiales</taxon>
        <taxon>Sphaerotilaceae</taxon>
        <taxon>Pseudaquabacterium</taxon>
    </lineage>
</organism>
<dbReference type="PROSITE" id="PS50956">
    <property type="entry name" value="HTH_ASNC_2"/>
    <property type="match status" value="1"/>
</dbReference>
<dbReference type="Pfam" id="PF01037">
    <property type="entry name" value="AsnC_trans_reg"/>
    <property type="match status" value="1"/>
</dbReference>
<dbReference type="InterPro" id="IPR000485">
    <property type="entry name" value="AsnC-type_HTH_dom"/>
</dbReference>
<keyword evidence="2" id="KW-0238">DNA-binding</keyword>
<evidence type="ECO:0000313" key="6">
    <source>
        <dbReference type="Proteomes" id="UP000737171"/>
    </source>
</evidence>
<name>A0ABX2EAB0_9BURK</name>
<dbReference type="InterPro" id="IPR036390">
    <property type="entry name" value="WH_DNA-bd_sf"/>
</dbReference>
<keyword evidence="1" id="KW-0805">Transcription regulation</keyword>
<evidence type="ECO:0000259" key="4">
    <source>
        <dbReference type="PROSITE" id="PS50956"/>
    </source>
</evidence>
<dbReference type="InterPro" id="IPR036388">
    <property type="entry name" value="WH-like_DNA-bd_sf"/>
</dbReference>
<keyword evidence="6" id="KW-1185">Reference proteome</keyword>
<dbReference type="EMBL" id="JABRWJ010000001">
    <property type="protein sequence ID" value="NRF66005.1"/>
    <property type="molecule type" value="Genomic_DNA"/>
</dbReference>
<dbReference type="Gene3D" id="3.30.70.920">
    <property type="match status" value="1"/>
</dbReference>
<dbReference type="InterPro" id="IPR019888">
    <property type="entry name" value="Tscrpt_reg_AsnC-like"/>
</dbReference>
<comment type="caution">
    <text evidence="5">The sequence shown here is derived from an EMBL/GenBank/DDBJ whole genome shotgun (WGS) entry which is preliminary data.</text>
</comment>
<dbReference type="SMART" id="SM00344">
    <property type="entry name" value="HTH_ASNC"/>
    <property type="match status" value="1"/>
</dbReference>
<keyword evidence="3" id="KW-0804">Transcription</keyword>
<dbReference type="SUPFAM" id="SSF46785">
    <property type="entry name" value="Winged helix' DNA-binding domain"/>
    <property type="match status" value="1"/>
</dbReference>
<sequence>MADAAPLIDDKAWRLLSALQADGRQPLKALAAAAGLSIAATAERLKRLQDAGIVRGVHAELDAAALGWGVRAIVGITVLQPQKKPLLAKLRARPEVIECHHVTGADSYLMSVVARDLPDLERFLAAINGWGETRTSIVLSTPIERRALGRP</sequence>
<dbReference type="InterPro" id="IPR011008">
    <property type="entry name" value="Dimeric_a/b-barrel"/>
</dbReference>
<dbReference type="Gene3D" id="1.10.10.10">
    <property type="entry name" value="Winged helix-like DNA-binding domain superfamily/Winged helix DNA-binding domain"/>
    <property type="match status" value="1"/>
</dbReference>
<feature type="domain" description="HTH asnC-type" evidence="4">
    <location>
        <begin position="8"/>
        <end position="69"/>
    </location>
</feature>
<protein>
    <submittedName>
        <fullName evidence="5">Lrp/AsnC family transcriptional regulator</fullName>
    </submittedName>
</protein>
<dbReference type="SUPFAM" id="SSF54909">
    <property type="entry name" value="Dimeric alpha+beta barrel"/>
    <property type="match status" value="1"/>
</dbReference>
<gene>
    <name evidence="5" type="ORF">HLB44_03280</name>
</gene>
<proteinExistence type="predicted"/>
<dbReference type="PANTHER" id="PTHR30154">
    <property type="entry name" value="LEUCINE-RESPONSIVE REGULATORY PROTEIN"/>
    <property type="match status" value="1"/>
</dbReference>
<dbReference type="RefSeq" id="WP_173120548.1">
    <property type="nucleotide sequence ID" value="NZ_JABRWJ010000001.1"/>
</dbReference>
<dbReference type="Proteomes" id="UP000737171">
    <property type="component" value="Unassembled WGS sequence"/>
</dbReference>
<evidence type="ECO:0000313" key="5">
    <source>
        <dbReference type="EMBL" id="NRF66005.1"/>
    </source>
</evidence>
<dbReference type="InterPro" id="IPR019887">
    <property type="entry name" value="Tscrpt_reg_AsnC/Lrp_C"/>
</dbReference>
<evidence type="ECO:0000256" key="1">
    <source>
        <dbReference type="ARBA" id="ARBA00023015"/>
    </source>
</evidence>